<proteinExistence type="predicted"/>
<dbReference type="AlphaFoldDB" id="A0A5N7CP87"/>
<reference evidence="2" key="1">
    <citation type="submission" date="2019-04" db="EMBL/GenBank/DDBJ databases">
        <title>Friends and foes A comparative genomics studyof 23 Aspergillus species from section Flavi.</title>
        <authorList>
            <consortium name="DOE Joint Genome Institute"/>
            <person name="Kjaerbolling I."/>
            <person name="Vesth T."/>
            <person name="Frisvad J.C."/>
            <person name="Nybo J.L."/>
            <person name="Theobald S."/>
            <person name="Kildgaard S."/>
            <person name="Isbrandt T."/>
            <person name="Kuo A."/>
            <person name="Sato A."/>
            <person name="Lyhne E.K."/>
            <person name="Kogle M.E."/>
            <person name="Wiebenga A."/>
            <person name="Kun R.S."/>
            <person name="Lubbers R.J."/>
            <person name="Makela M.R."/>
            <person name="Barry K."/>
            <person name="Chovatia M."/>
            <person name="Clum A."/>
            <person name="Daum C."/>
            <person name="Haridas S."/>
            <person name="He G."/>
            <person name="LaButti K."/>
            <person name="Lipzen A."/>
            <person name="Mondo S."/>
            <person name="Riley R."/>
            <person name="Salamov A."/>
            <person name="Simmons B.A."/>
            <person name="Magnuson J.K."/>
            <person name="Henrissat B."/>
            <person name="Mortensen U.H."/>
            <person name="Larsen T.O."/>
            <person name="Devries R.P."/>
            <person name="Grigoriev I.V."/>
            <person name="Machida M."/>
            <person name="Baker S.E."/>
            <person name="Andersen M.R."/>
        </authorList>
    </citation>
    <scope>NUCLEOTIDE SEQUENCE [LARGE SCALE GENOMIC DNA]</scope>
    <source>
        <strain evidence="2">IBT 14317</strain>
    </source>
</reference>
<evidence type="ECO:0000256" key="1">
    <source>
        <dbReference type="SAM" id="MobiDB-lite"/>
    </source>
</evidence>
<organism evidence="2">
    <name type="scientific">Petromyces alliaceus</name>
    <name type="common">Aspergillus alliaceus</name>
    <dbReference type="NCBI Taxonomy" id="209559"/>
    <lineage>
        <taxon>Eukaryota</taxon>
        <taxon>Fungi</taxon>
        <taxon>Dikarya</taxon>
        <taxon>Ascomycota</taxon>
        <taxon>Pezizomycotina</taxon>
        <taxon>Eurotiomycetes</taxon>
        <taxon>Eurotiomycetidae</taxon>
        <taxon>Eurotiales</taxon>
        <taxon>Aspergillaceae</taxon>
        <taxon>Aspergillus</taxon>
        <taxon>Aspergillus subgen. Circumdati</taxon>
    </lineage>
</organism>
<gene>
    <name evidence="2" type="ORF">BDV23DRAFT_145115</name>
</gene>
<protein>
    <submittedName>
        <fullName evidence="2">Uncharacterized protein</fullName>
    </submittedName>
</protein>
<sequence>MFVYRSAAYGCHDLPGGAVHLSCGHRQSRKSLHGESSMSPLLTNKIKPPAKI</sequence>
<dbReference type="EMBL" id="ML735218">
    <property type="protein sequence ID" value="KAE8395508.1"/>
    <property type="molecule type" value="Genomic_DNA"/>
</dbReference>
<name>A0A5N7CP87_PETAA</name>
<dbReference type="Proteomes" id="UP000326877">
    <property type="component" value="Unassembled WGS sequence"/>
</dbReference>
<accession>A0A5N7CP87</accession>
<evidence type="ECO:0000313" key="2">
    <source>
        <dbReference type="EMBL" id="KAE8395508.1"/>
    </source>
</evidence>
<feature type="region of interest" description="Disordered" evidence="1">
    <location>
        <begin position="27"/>
        <end position="52"/>
    </location>
</feature>